<gene>
    <name evidence="3" type="ORF">GAY79_11390</name>
    <name evidence="4" type="ORF">LI282_16125</name>
</gene>
<protein>
    <submittedName>
        <fullName evidence="3">SDR family oxidoreductase</fullName>
    </submittedName>
</protein>
<dbReference type="InterPro" id="IPR002347">
    <property type="entry name" value="SDR_fam"/>
</dbReference>
<organism evidence="3 5">
    <name type="scientific">Phocaeicola vulgatus</name>
    <name type="common">Bacteroides vulgatus</name>
    <dbReference type="NCBI Taxonomy" id="821"/>
    <lineage>
        <taxon>Bacteria</taxon>
        <taxon>Pseudomonadati</taxon>
        <taxon>Bacteroidota</taxon>
        <taxon>Bacteroidia</taxon>
        <taxon>Bacteroidales</taxon>
        <taxon>Bacteroidaceae</taxon>
        <taxon>Phocaeicola</taxon>
    </lineage>
</organism>
<dbReference type="InterPro" id="IPR036291">
    <property type="entry name" value="NAD(P)-bd_dom_sf"/>
</dbReference>
<dbReference type="EMBL" id="WDAY01000022">
    <property type="protein sequence ID" value="KAB6560328.1"/>
    <property type="molecule type" value="Genomic_DNA"/>
</dbReference>
<evidence type="ECO:0000313" key="3">
    <source>
        <dbReference type="EMBL" id="KAB6560328.1"/>
    </source>
</evidence>
<keyword evidence="2" id="KW-0560">Oxidoreductase</keyword>
<dbReference type="EMBL" id="JAJCQG010000058">
    <property type="protein sequence ID" value="MCB7282556.1"/>
    <property type="molecule type" value="Genomic_DNA"/>
</dbReference>
<dbReference type="AlphaFoldDB" id="A0A1H7PVH3"/>
<dbReference type="FunFam" id="3.40.50.720:FF:000084">
    <property type="entry name" value="Short-chain dehydrogenase reductase"/>
    <property type="match status" value="1"/>
</dbReference>
<dbReference type="GO" id="GO:0016491">
    <property type="term" value="F:oxidoreductase activity"/>
    <property type="evidence" value="ECO:0007669"/>
    <property type="project" value="UniProtKB-KW"/>
</dbReference>
<reference evidence="3 5" key="1">
    <citation type="journal article" date="2019" name="Nat. Med.">
        <title>A library of human gut bacterial isolates paired with longitudinal multiomics data enables mechanistic microbiome research.</title>
        <authorList>
            <person name="Poyet M."/>
            <person name="Groussin M."/>
            <person name="Gibbons S.M."/>
            <person name="Avila-Pacheco J."/>
            <person name="Jiang X."/>
            <person name="Kearney S.M."/>
            <person name="Perrotta A.R."/>
            <person name="Berdy B."/>
            <person name="Zhao S."/>
            <person name="Lieberman T.D."/>
            <person name="Swanson P.K."/>
            <person name="Smith M."/>
            <person name="Roesemann S."/>
            <person name="Alexander J.E."/>
            <person name="Rich S.A."/>
            <person name="Livny J."/>
            <person name="Vlamakis H."/>
            <person name="Clish C."/>
            <person name="Bullock K."/>
            <person name="Deik A."/>
            <person name="Scott J."/>
            <person name="Pierce K.A."/>
            <person name="Xavier R.J."/>
            <person name="Alm E.J."/>
        </authorList>
    </citation>
    <scope>NUCLEOTIDE SEQUENCE [LARGE SCALE GENOMIC DNA]</scope>
    <source>
        <strain evidence="3 5">BIOML-A111</strain>
    </source>
</reference>
<reference evidence="4" key="2">
    <citation type="submission" date="2021-10" db="EMBL/GenBank/DDBJ databases">
        <title>Collection of gut derived symbiotic bacterial strains cultured from healthy donors.</title>
        <authorList>
            <person name="Lin H."/>
            <person name="Littmann E."/>
            <person name="Kohout C."/>
            <person name="Pamer E.G."/>
        </authorList>
    </citation>
    <scope>NUCLEOTIDE SEQUENCE</scope>
    <source>
        <strain evidence="4">DFI.1.167</strain>
    </source>
</reference>
<dbReference type="PANTHER" id="PTHR43477:SF1">
    <property type="entry name" value="DIHYDROANTICAPSIN 7-DEHYDROGENASE"/>
    <property type="match status" value="1"/>
</dbReference>
<evidence type="ECO:0000256" key="2">
    <source>
        <dbReference type="ARBA" id="ARBA00023002"/>
    </source>
</evidence>
<comment type="caution">
    <text evidence="3">The sequence shown here is derived from an EMBL/GenBank/DDBJ whole genome shotgun (WGS) entry which is preliminary data.</text>
</comment>
<dbReference type="Gene3D" id="3.40.50.720">
    <property type="entry name" value="NAD(P)-binding Rossmann-like Domain"/>
    <property type="match status" value="1"/>
</dbReference>
<dbReference type="RefSeq" id="WP_074783882.1">
    <property type="nucleotide sequence ID" value="NZ_CAXSOO010000027.1"/>
</dbReference>
<evidence type="ECO:0000313" key="5">
    <source>
        <dbReference type="Proteomes" id="UP000437431"/>
    </source>
</evidence>
<dbReference type="InterPro" id="IPR020904">
    <property type="entry name" value="Sc_DH/Rdtase_CS"/>
</dbReference>
<dbReference type="Proteomes" id="UP000437431">
    <property type="component" value="Unassembled WGS sequence"/>
</dbReference>
<accession>A0A1H7PVH3</accession>
<name>A0A1H7PVH3_PHOVU</name>
<dbReference type="InterPro" id="IPR051122">
    <property type="entry name" value="SDR_DHRS6-like"/>
</dbReference>
<dbReference type="PRINTS" id="PR00081">
    <property type="entry name" value="GDHRDH"/>
</dbReference>
<sequence>MYNPFSIADRIILVTGASSGIGRSTAIECSRMGAKLVVTGRNEARLQETLNALEGEGHLAIVADLTNEEQMDRLVEQVPALYGLVNNAGITEILPTQFIKRGKLEKVLDINTIAPILLTQKLLKNKKITTGGSIVFTCSISGTHIGGYGNVLYSTSKGAINAFVKNAALDLSQKRIRVNEVCPGMIDTRILDGSSITPDFLTAEMARYPFKRFGKPEEVAYGIIYLLSDASSFVTGTGIVIDGGFTLQ</sequence>
<comment type="similarity">
    <text evidence="1">Belongs to the short-chain dehydrogenases/reductases (SDR) family.</text>
</comment>
<dbReference type="SUPFAM" id="SSF51735">
    <property type="entry name" value="NAD(P)-binding Rossmann-fold domains"/>
    <property type="match status" value="1"/>
</dbReference>
<dbReference type="Pfam" id="PF13561">
    <property type="entry name" value="adh_short_C2"/>
    <property type="match status" value="1"/>
</dbReference>
<dbReference type="Proteomes" id="UP001199363">
    <property type="component" value="Unassembled WGS sequence"/>
</dbReference>
<evidence type="ECO:0000313" key="4">
    <source>
        <dbReference type="EMBL" id="MCB7282556.1"/>
    </source>
</evidence>
<dbReference type="PRINTS" id="PR00080">
    <property type="entry name" value="SDRFAMILY"/>
</dbReference>
<dbReference type="PROSITE" id="PS00061">
    <property type="entry name" value="ADH_SHORT"/>
    <property type="match status" value="1"/>
</dbReference>
<proteinExistence type="inferred from homology"/>
<dbReference type="CDD" id="cd05233">
    <property type="entry name" value="SDR_c"/>
    <property type="match status" value="1"/>
</dbReference>
<evidence type="ECO:0000256" key="1">
    <source>
        <dbReference type="ARBA" id="ARBA00006484"/>
    </source>
</evidence>
<dbReference type="PANTHER" id="PTHR43477">
    <property type="entry name" value="DIHYDROANTICAPSIN 7-DEHYDROGENASE"/>
    <property type="match status" value="1"/>
</dbReference>